<dbReference type="Pfam" id="PF02674">
    <property type="entry name" value="Colicin_V"/>
    <property type="match status" value="1"/>
</dbReference>
<dbReference type="InterPro" id="IPR043504">
    <property type="entry name" value="Peptidase_S1_PA_chymotrypsin"/>
</dbReference>
<keyword evidence="2 5" id="KW-0812">Transmembrane</keyword>
<evidence type="ECO:0000313" key="6">
    <source>
        <dbReference type="EMBL" id="ORV70103.1"/>
    </source>
</evidence>
<evidence type="ECO:0000313" key="7">
    <source>
        <dbReference type="Proteomes" id="UP000193738"/>
    </source>
</evidence>
<dbReference type="PANTHER" id="PTHR43019:SF23">
    <property type="entry name" value="PROTEASE DO-LIKE 5, CHLOROPLASTIC"/>
    <property type="match status" value="1"/>
</dbReference>
<gene>
    <name evidence="6" type="ORF">AWC07_05650</name>
</gene>
<dbReference type="GO" id="GO:0016020">
    <property type="term" value="C:membrane"/>
    <property type="evidence" value="ECO:0007669"/>
    <property type="project" value="UniProtKB-SubCell"/>
</dbReference>
<keyword evidence="4 5" id="KW-0472">Membrane</keyword>
<sequence>MNSMNAMTPSQWLDIAVLAVACIAAISGWRSGALGSMLSFAGVLLGAIAGVLLAPHIVAHIAAPRAKLFTALLLILGLVVVGEVAGVVLGRAVRSAIRNRPIRVIDSIIGVAVQLVVVLTAAWLLATPLTQSKDQPELAAAVRGSRVLAEVNEVAPTWLKTVPKRLSALLNTSGLPQVLEPFSHTPVIPVASPDPALSDNPVVTATAPSVLKIRSLAPSCQKVLEGSGFVVAPERVMTNAHVVAGSNSVQVYASGKPLDATVVSYDPSVDIAILAVPHLSPPPLVFAQEEARTGTSVVVLGYPGGGNFTATPARIREAIKLSGPDIYRNPQPVTRDVYTIRANVEQGDSGGPLIDLNGQVLGVVFGAAVDDPDTGFVLTAGEVASQLEKLGATQRVATGACVS</sequence>
<feature type="transmembrane region" description="Helical" evidence="5">
    <location>
        <begin position="68"/>
        <end position="92"/>
    </location>
</feature>
<evidence type="ECO:0000256" key="2">
    <source>
        <dbReference type="ARBA" id="ARBA00022692"/>
    </source>
</evidence>
<evidence type="ECO:0000256" key="4">
    <source>
        <dbReference type="ARBA" id="ARBA00023136"/>
    </source>
</evidence>
<evidence type="ECO:0000256" key="3">
    <source>
        <dbReference type="ARBA" id="ARBA00022989"/>
    </source>
</evidence>
<dbReference type="AlphaFoldDB" id="A0A1X1VM15"/>
<dbReference type="PRINTS" id="PR00834">
    <property type="entry name" value="PROTEASES2C"/>
</dbReference>
<dbReference type="SUPFAM" id="SSF50494">
    <property type="entry name" value="Trypsin-like serine proteases"/>
    <property type="match status" value="1"/>
</dbReference>
<dbReference type="Gene3D" id="2.40.10.10">
    <property type="entry name" value="Trypsin-like serine proteases"/>
    <property type="match status" value="2"/>
</dbReference>
<dbReference type="PANTHER" id="PTHR43019">
    <property type="entry name" value="SERINE ENDOPROTEASE DEGS"/>
    <property type="match status" value="1"/>
</dbReference>
<evidence type="ECO:0000256" key="5">
    <source>
        <dbReference type="SAM" id="Phobius"/>
    </source>
</evidence>
<protein>
    <submittedName>
        <fullName evidence="6">Serine protease</fullName>
    </submittedName>
</protein>
<feature type="transmembrane region" description="Helical" evidence="5">
    <location>
        <begin position="12"/>
        <end position="29"/>
    </location>
</feature>
<dbReference type="GO" id="GO:0006508">
    <property type="term" value="P:proteolysis"/>
    <property type="evidence" value="ECO:0007669"/>
    <property type="project" value="UniProtKB-KW"/>
</dbReference>
<dbReference type="Proteomes" id="UP000193738">
    <property type="component" value="Unassembled WGS sequence"/>
</dbReference>
<dbReference type="InterPro" id="IPR003825">
    <property type="entry name" value="Colicin-V_CvpA"/>
</dbReference>
<comment type="subcellular location">
    <subcellularLocation>
        <location evidence="1">Membrane</location>
        <topology evidence="1">Multi-pass membrane protein</topology>
    </subcellularLocation>
</comment>
<dbReference type="NCBIfam" id="NF033740">
    <property type="entry name" value="MarP_fam_protase"/>
    <property type="match status" value="1"/>
</dbReference>
<dbReference type="InterPro" id="IPR009003">
    <property type="entry name" value="Peptidase_S1_PA"/>
</dbReference>
<dbReference type="GO" id="GO:0004252">
    <property type="term" value="F:serine-type endopeptidase activity"/>
    <property type="evidence" value="ECO:0007669"/>
    <property type="project" value="InterPro"/>
</dbReference>
<feature type="transmembrane region" description="Helical" evidence="5">
    <location>
        <begin position="41"/>
        <end position="62"/>
    </location>
</feature>
<keyword evidence="7" id="KW-1185">Reference proteome</keyword>
<dbReference type="STRING" id="1777.AWC07_05650"/>
<name>A0A1X1VM15_MYCGS</name>
<feature type="transmembrane region" description="Helical" evidence="5">
    <location>
        <begin position="104"/>
        <end position="126"/>
    </location>
</feature>
<keyword evidence="3 5" id="KW-1133">Transmembrane helix</keyword>
<dbReference type="Pfam" id="PF13365">
    <property type="entry name" value="Trypsin_2"/>
    <property type="match status" value="1"/>
</dbReference>
<dbReference type="InterPro" id="IPR047680">
    <property type="entry name" value="MarP-like"/>
</dbReference>
<dbReference type="EMBL" id="LQOX01000096">
    <property type="protein sequence ID" value="ORV70103.1"/>
    <property type="molecule type" value="Genomic_DNA"/>
</dbReference>
<keyword evidence="6" id="KW-0378">Hydrolase</keyword>
<comment type="caution">
    <text evidence="6">The sequence shown here is derived from an EMBL/GenBank/DDBJ whole genome shotgun (WGS) entry which is preliminary data.</text>
</comment>
<dbReference type="GO" id="GO:0009403">
    <property type="term" value="P:toxin biosynthetic process"/>
    <property type="evidence" value="ECO:0007669"/>
    <property type="project" value="InterPro"/>
</dbReference>
<dbReference type="InterPro" id="IPR001940">
    <property type="entry name" value="Peptidase_S1C"/>
</dbReference>
<organism evidence="6 7">
    <name type="scientific">Mycobacterium gastri</name>
    <dbReference type="NCBI Taxonomy" id="1777"/>
    <lineage>
        <taxon>Bacteria</taxon>
        <taxon>Bacillati</taxon>
        <taxon>Actinomycetota</taxon>
        <taxon>Actinomycetes</taxon>
        <taxon>Mycobacteriales</taxon>
        <taxon>Mycobacteriaceae</taxon>
        <taxon>Mycobacterium</taxon>
    </lineage>
</organism>
<accession>A0A1X1VM15</accession>
<proteinExistence type="predicted"/>
<keyword evidence="6" id="KW-0645">Protease</keyword>
<reference evidence="6 7" key="1">
    <citation type="submission" date="2016-01" db="EMBL/GenBank/DDBJ databases">
        <title>The new phylogeny of the genus Mycobacterium.</title>
        <authorList>
            <person name="Tarcisio F."/>
            <person name="Conor M."/>
            <person name="Antonella G."/>
            <person name="Elisabetta G."/>
            <person name="Giulia F.S."/>
            <person name="Sara T."/>
            <person name="Anna F."/>
            <person name="Clotilde B."/>
            <person name="Roberto B."/>
            <person name="Veronica D.S."/>
            <person name="Fabio R."/>
            <person name="Monica P."/>
            <person name="Olivier J."/>
            <person name="Enrico T."/>
            <person name="Nicola S."/>
        </authorList>
    </citation>
    <scope>NUCLEOTIDE SEQUENCE [LARGE SCALE GENOMIC DNA]</scope>
    <source>
        <strain evidence="6 7">DSM 43505</strain>
    </source>
</reference>
<evidence type="ECO:0000256" key="1">
    <source>
        <dbReference type="ARBA" id="ARBA00004141"/>
    </source>
</evidence>